<evidence type="ECO:0008006" key="5">
    <source>
        <dbReference type="Google" id="ProtNLM"/>
    </source>
</evidence>
<evidence type="ECO:0000313" key="4">
    <source>
        <dbReference type="Proteomes" id="UP001142325"/>
    </source>
</evidence>
<feature type="region of interest" description="Disordered" evidence="1">
    <location>
        <begin position="19"/>
        <end position="45"/>
    </location>
</feature>
<gene>
    <name evidence="3" type="ORF">GCM10017596_12720</name>
</gene>
<comment type="caution">
    <text evidence="3">The sequence shown here is derived from an EMBL/GenBank/DDBJ whole genome shotgun (WGS) entry which is preliminary data.</text>
</comment>
<dbReference type="Pfam" id="PF13196">
    <property type="entry name" value="DUF4012"/>
    <property type="match status" value="1"/>
</dbReference>
<keyword evidence="2" id="KW-0812">Transmembrane</keyword>
<dbReference type="EMBL" id="BSET01000001">
    <property type="protein sequence ID" value="GLK01557.1"/>
    <property type="molecule type" value="Genomic_DNA"/>
</dbReference>
<dbReference type="Proteomes" id="UP001142325">
    <property type="component" value="Unassembled WGS sequence"/>
</dbReference>
<feature type="transmembrane region" description="Helical" evidence="2">
    <location>
        <begin position="53"/>
        <end position="75"/>
    </location>
</feature>
<reference evidence="3" key="1">
    <citation type="journal article" date="2014" name="Int. J. Syst. Evol. Microbiol.">
        <title>Complete genome sequence of Corynebacterium casei LMG S-19264T (=DSM 44701T), isolated from a smear-ripened cheese.</title>
        <authorList>
            <consortium name="US DOE Joint Genome Institute (JGI-PGF)"/>
            <person name="Walter F."/>
            <person name="Albersmeier A."/>
            <person name="Kalinowski J."/>
            <person name="Ruckert C."/>
        </authorList>
    </citation>
    <scope>NUCLEOTIDE SEQUENCE</scope>
    <source>
        <strain evidence="3">VKM Ac-1958</strain>
    </source>
</reference>
<dbReference type="InterPro" id="IPR025101">
    <property type="entry name" value="DUF4012"/>
</dbReference>
<name>A0A9W6HRI4_9MICO</name>
<keyword evidence="2" id="KW-1133">Transmembrane helix</keyword>
<sequence>MADSFPTSRRARRELEMRLAASASQPSQPAPPSMTASAVDESQPQRPRKSRKWLWIVISIVVVLLALAAVGGWAAKRVYDQAMEARSHLLAAMPHVTDVKIALFASDMEASKAASEAFAEEAQKAVAATDDPVWKFMESVPIPLMENLRAVRVVTEVADSLATDVLQPASGVDVRALAPAGGAIDVAALSSLSGLVNDVASGIETSTAMIDGIDRAPLIDQVEAGVSDLETQLGELGALIGPAKQVLGFLPDALGASGPRNYLFMFQGNAEVRASGGSPGSFILLQVDQGRISILREAASTEFAFELPQTVVPLDAETDALYSDIIARWVSNLSATPDFPTSAAIAQGWWSTLYDDRIDAVVSIDPIALGYFLKATGPLALPTGGELTSENAAPLLLNEAYFLYPTGVESNEFFSAAAMTVFGALTGGAAKPLPLAQAAIASAEEGRLKIWSADPTMAEALADTPLAGVLPVDNVDESAVGVFFNDTTGSKMDYYVDAAVAVSTDQCSATAAPNWTTTVTLANNVTPELAEELPRYITGPYYTPGIIATDIIVYTPVGATITGVTVNGSVYPITAQTRHLGRDAVRINVELEPQTSATMQVTMVGAEGTTSADYGAPTVRHTPMVRPTPVSIDAPGCAVPAAEN</sequence>
<organism evidence="3 4">
    <name type="scientific">Microbacterium keratanolyticum</name>
    <dbReference type="NCBI Taxonomy" id="67574"/>
    <lineage>
        <taxon>Bacteria</taxon>
        <taxon>Bacillati</taxon>
        <taxon>Actinomycetota</taxon>
        <taxon>Actinomycetes</taxon>
        <taxon>Micrococcales</taxon>
        <taxon>Microbacteriaceae</taxon>
        <taxon>Microbacterium</taxon>
    </lineage>
</organism>
<feature type="compositionally biased region" description="Polar residues" evidence="1">
    <location>
        <begin position="34"/>
        <end position="45"/>
    </location>
</feature>
<reference evidence="3" key="2">
    <citation type="submission" date="2023-01" db="EMBL/GenBank/DDBJ databases">
        <authorList>
            <person name="Sun Q."/>
            <person name="Evtushenko L."/>
        </authorList>
    </citation>
    <scope>NUCLEOTIDE SEQUENCE</scope>
    <source>
        <strain evidence="3">VKM Ac-1958</strain>
    </source>
</reference>
<dbReference type="AlphaFoldDB" id="A0A9W6HRI4"/>
<keyword evidence="4" id="KW-1185">Reference proteome</keyword>
<evidence type="ECO:0000256" key="1">
    <source>
        <dbReference type="SAM" id="MobiDB-lite"/>
    </source>
</evidence>
<evidence type="ECO:0000256" key="2">
    <source>
        <dbReference type="SAM" id="Phobius"/>
    </source>
</evidence>
<protein>
    <recommendedName>
        <fullName evidence="5">DUF4012 domain-containing protein</fullName>
    </recommendedName>
</protein>
<evidence type="ECO:0000313" key="3">
    <source>
        <dbReference type="EMBL" id="GLK01557.1"/>
    </source>
</evidence>
<proteinExistence type="predicted"/>
<accession>A0A9W6HRI4</accession>
<keyword evidence="2" id="KW-0472">Membrane</keyword>
<dbReference type="RefSeq" id="WP_204939183.1">
    <property type="nucleotide sequence ID" value="NZ_BAAAUM010000001.1"/>
</dbReference>